<dbReference type="PANTHER" id="PTHR13299">
    <property type="entry name" value="PEROXISOMAL MEMBRANE PROTEIN PEX16"/>
    <property type="match status" value="1"/>
</dbReference>
<comment type="subcellular location">
    <subcellularLocation>
        <location evidence="3">Peroxisome membrane</location>
    </subcellularLocation>
</comment>
<name>A0A9Q0M5F5_BLOTA</name>
<dbReference type="GO" id="GO:0005778">
    <property type="term" value="C:peroxisomal membrane"/>
    <property type="evidence" value="ECO:0007669"/>
    <property type="project" value="UniProtKB-SubCell"/>
</dbReference>
<dbReference type="GO" id="GO:0007031">
    <property type="term" value="P:peroxisome organization"/>
    <property type="evidence" value="ECO:0007669"/>
    <property type="project" value="UniProtKB-KW"/>
</dbReference>
<sequence length="454" mass="52997">MSSGYTSGDSCCDGVDQSSDIPSYSSSIPNVEGSNSSDNDVIGKWIIPTTEATLHTLKQYLESYRQYVAQNPIWVSEAESALYWVSYLLSTTRFHNSRIVSELLYSCSSLLTLFNDSLLRKSYSIDPNQNVNITRLQTVLSFIEYIQVFLELTALHMYGNYGKWIIISIVEVVKAMIRMILLFHYQQGLTRRHYLTPLNRSREFELHQMRVSRKEQEQIEEIPILPDAEDVPDNDECPEKIVDQYEVEMNSFKLPSSGRIIRNIDSAPPKSKRMWITPLQTIQLRRLIQKQSRTSPTITKLSRRRFIGEFIHIIRPIAHLSAGALCGSLDKWSPLMLSFSLDVISLRMLHGSNYLLGQDNLYNLVIKPSESKDDSIDPVDEVWNWSEQLEIQRRYLSLFMYLLRSPFYDKFTKERILRLLSLFANNIPLFGRLVRPFITYLPEWQRVYYRIWKQ</sequence>
<dbReference type="Pfam" id="PF08610">
    <property type="entry name" value="Pex16"/>
    <property type="match status" value="1"/>
</dbReference>
<dbReference type="AlphaFoldDB" id="A0A9Q0M5F5"/>
<keyword evidence="5" id="KW-1185">Reference proteome</keyword>
<protein>
    <recommendedName>
        <fullName evidence="2 3">Peroxisomal membrane protein PEX16</fullName>
    </recommendedName>
</protein>
<dbReference type="OMA" id="NDYRPFW"/>
<comment type="similarity">
    <text evidence="1 3">Belongs to the peroxin-16 family.</text>
</comment>
<dbReference type="InterPro" id="IPR013919">
    <property type="entry name" value="Pex16"/>
</dbReference>
<reference evidence="4" key="1">
    <citation type="submission" date="2022-12" db="EMBL/GenBank/DDBJ databases">
        <title>Genome assemblies of Blomia tropicalis.</title>
        <authorList>
            <person name="Cui Y."/>
        </authorList>
    </citation>
    <scope>NUCLEOTIDE SEQUENCE</scope>
    <source>
        <tissue evidence="4">Adult mites</tissue>
    </source>
</reference>
<evidence type="ECO:0000313" key="4">
    <source>
        <dbReference type="EMBL" id="KAJ6219194.1"/>
    </source>
</evidence>
<keyword evidence="3" id="KW-0962">Peroxisome biogenesis</keyword>
<evidence type="ECO:0000256" key="1">
    <source>
        <dbReference type="ARBA" id="ARBA00009505"/>
    </source>
</evidence>
<comment type="caution">
    <text evidence="4">The sequence shown here is derived from an EMBL/GenBank/DDBJ whole genome shotgun (WGS) entry which is preliminary data.</text>
</comment>
<evidence type="ECO:0000256" key="3">
    <source>
        <dbReference type="RuleBase" id="RU365003"/>
    </source>
</evidence>
<accession>A0A9Q0M5F5</accession>
<gene>
    <name evidence="4" type="ORF">RDWZM_005006</name>
</gene>
<evidence type="ECO:0000313" key="5">
    <source>
        <dbReference type="Proteomes" id="UP001142055"/>
    </source>
</evidence>
<keyword evidence="3" id="KW-0576">Peroxisome</keyword>
<evidence type="ECO:0000256" key="2">
    <source>
        <dbReference type="ARBA" id="ARBA00018577"/>
    </source>
</evidence>
<dbReference type="EMBL" id="JAPWDV010000002">
    <property type="protein sequence ID" value="KAJ6219194.1"/>
    <property type="molecule type" value="Genomic_DNA"/>
</dbReference>
<dbReference type="Proteomes" id="UP001142055">
    <property type="component" value="Chromosome 2"/>
</dbReference>
<proteinExistence type="inferred from homology"/>
<dbReference type="PANTHER" id="PTHR13299:SF0">
    <property type="entry name" value="PEROXISOMAL MEMBRANE PROTEIN PEX16"/>
    <property type="match status" value="1"/>
</dbReference>
<organism evidence="4 5">
    <name type="scientific">Blomia tropicalis</name>
    <name type="common">Mite</name>
    <dbReference type="NCBI Taxonomy" id="40697"/>
    <lineage>
        <taxon>Eukaryota</taxon>
        <taxon>Metazoa</taxon>
        <taxon>Ecdysozoa</taxon>
        <taxon>Arthropoda</taxon>
        <taxon>Chelicerata</taxon>
        <taxon>Arachnida</taxon>
        <taxon>Acari</taxon>
        <taxon>Acariformes</taxon>
        <taxon>Sarcoptiformes</taxon>
        <taxon>Astigmata</taxon>
        <taxon>Glycyphagoidea</taxon>
        <taxon>Echimyopodidae</taxon>
        <taxon>Blomia</taxon>
    </lineage>
</organism>